<keyword evidence="8 9" id="KW-0012">Acyltransferase</keyword>
<dbReference type="HAMAP" id="MF_01942">
    <property type="entry name" value="Lipid_A_LpxL_LpxP"/>
    <property type="match status" value="1"/>
</dbReference>
<dbReference type="PANTHER" id="PTHR30606:SF9">
    <property type="entry name" value="LIPID A BIOSYNTHESIS LAUROYLTRANSFERASE"/>
    <property type="match status" value="1"/>
</dbReference>
<comment type="subcellular location">
    <subcellularLocation>
        <location evidence="9">Cell inner membrane</location>
        <topology evidence="9">Single-pass membrane protein</topology>
    </subcellularLocation>
</comment>
<evidence type="ECO:0000256" key="8">
    <source>
        <dbReference type="ARBA" id="ARBA00023315"/>
    </source>
</evidence>
<evidence type="ECO:0000256" key="9">
    <source>
        <dbReference type="HAMAP-Rule" id="MF_01942"/>
    </source>
</evidence>
<dbReference type="InterPro" id="IPR011920">
    <property type="entry name" value="Lipid_A_LpxL_LpxP"/>
</dbReference>
<feature type="transmembrane region" description="Helical" evidence="9">
    <location>
        <begin position="55"/>
        <end position="73"/>
    </location>
</feature>
<dbReference type="GO" id="GO:0005886">
    <property type="term" value="C:plasma membrane"/>
    <property type="evidence" value="ECO:0007669"/>
    <property type="project" value="UniProtKB-SubCell"/>
</dbReference>
<dbReference type="GO" id="GO:0009103">
    <property type="term" value="P:lipopolysaccharide biosynthetic process"/>
    <property type="evidence" value="ECO:0007669"/>
    <property type="project" value="UniProtKB-UniRule"/>
</dbReference>
<evidence type="ECO:0000313" key="10">
    <source>
        <dbReference type="EMBL" id="TFH69359.1"/>
    </source>
</evidence>
<comment type="pathway">
    <text evidence="9">Bacterial outer membrane biogenesis; lipopolysaccharide biosynthesis.</text>
</comment>
<dbReference type="InterPro" id="IPR004960">
    <property type="entry name" value="LipA_acyltrans"/>
</dbReference>
<feature type="transmembrane region" description="Helical" evidence="9">
    <location>
        <begin position="100"/>
        <end position="118"/>
    </location>
</feature>
<organism evidence="10 11">
    <name type="scientific">Gammaproteobacteria bacterium LSUCC0057</name>
    <dbReference type="NCBI Taxonomy" id="2559237"/>
    <lineage>
        <taxon>Bacteria</taxon>
        <taxon>Pseudomonadati</taxon>
        <taxon>Pseudomonadota</taxon>
        <taxon>Gammaproteobacteria</taxon>
        <taxon>Cellvibrionales</taxon>
        <taxon>Porticoccaceae</taxon>
        <taxon>SAR92 clade</taxon>
    </lineage>
</organism>
<dbReference type="Pfam" id="PF03279">
    <property type="entry name" value="Lip_A_acyltrans"/>
    <property type="match status" value="1"/>
</dbReference>
<keyword evidence="11" id="KW-1185">Reference proteome</keyword>
<comment type="caution">
    <text evidence="10">The sequence shown here is derived from an EMBL/GenBank/DDBJ whole genome shotgun (WGS) entry which is preliminary data.</text>
</comment>
<evidence type="ECO:0000256" key="5">
    <source>
        <dbReference type="ARBA" id="ARBA00022985"/>
    </source>
</evidence>
<gene>
    <name evidence="9 10" type="primary">lpxL</name>
    <name evidence="10" type="ORF">E3W66_03785</name>
</gene>
<dbReference type="AlphaFoldDB" id="A0A4Y8UNZ5"/>
<protein>
    <recommendedName>
        <fullName evidence="9">Lipid A biosynthesis acyltransferase</fullName>
        <ecNumber evidence="9">2.3.1.241</ecNumber>
    </recommendedName>
    <alternativeName>
        <fullName evidence="9">Kdo(2)-lipid IV(A) acyltransferase</fullName>
    </alternativeName>
</protein>
<evidence type="ECO:0000256" key="7">
    <source>
        <dbReference type="ARBA" id="ARBA00023136"/>
    </source>
</evidence>
<dbReference type="GO" id="GO:0009245">
    <property type="term" value="P:lipid A biosynthetic process"/>
    <property type="evidence" value="ECO:0007669"/>
    <property type="project" value="InterPro"/>
</dbReference>
<dbReference type="UniPathway" id="UPA00360">
    <property type="reaction ID" value="UER00485"/>
</dbReference>
<name>A0A4Y8UNZ5_9GAMM</name>
<dbReference type="EC" id="2.3.1.241" evidence="9"/>
<keyword evidence="2 9" id="KW-0997">Cell inner membrane</keyword>
<comment type="function">
    <text evidence="9">Catalyzes the transfer of an acyl chain from an acyl-[acyl-carrier-protein] (ACP) to a Kdo(2)-lipid IV(A) to form a Kdo(2)-(acyl)-lipid IV(A).</text>
</comment>
<comment type="caution">
    <text evidence="9">Lacks conserved residue(s) required for the propagation of feature annotation.</text>
</comment>
<dbReference type="PANTHER" id="PTHR30606">
    <property type="entry name" value="LIPID A BIOSYNTHESIS LAUROYL ACYLTRANSFERASE"/>
    <property type="match status" value="1"/>
</dbReference>
<accession>A0A4Y8UNZ5</accession>
<dbReference type="EMBL" id="SPIA01000001">
    <property type="protein sequence ID" value="TFH69359.1"/>
    <property type="molecule type" value="Genomic_DNA"/>
</dbReference>
<keyword evidence="1 9" id="KW-1003">Cell membrane</keyword>
<dbReference type="PIRSF" id="PIRSF026649">
    <property type="entry name" value="MsbB"/>
    <property type="match status" value="1"/>
</dbReference>
<dbReference type="NCBIfam" id="TIGR02207">
    <property type="entry name" value="lipid_A_htrB"/>
    <property type="match status" value="1"/>
</dbReference>
<comment type="similarity">
    <text evidence="9">Belongs to the LpxL/LpxM/LpxP family.</text>
</comment>
<evidence type="ECO:0000256" key="6">
    <source>
        <dbReference type="ARBA" id="ARBA00022989"/>
    </source>
</evidence>
<evidence type="ECO:0000256" key="2">
    <source>
        <dbReference type="ARBA" id="ARBA00022519"/>
    </source>
</evidence>
<reference evidence="10 11" key="1">
    <citation type="submission" date="2019-03" db="EMBL/GenBank/DDBJ databases">
        <title>Draft genome of Gammaproteobacteria bacterium LSUCC0057, a member of the SAR92 clade.</title>
        <authorList>
            <person name="Lanclos V.C."/>
            <person name="Doiron C."/>
            <person name="Henson M.W."/>
            <person name="Thrash J.C."/>
        </authorList>
    </citation>
    <scope>NUCLEOTIDE SEQUENCE [LARGE SCALE GENOMIC DNA]</scope>
    <source>
        <strain evidence="10 11">LSUCC0057</strain>
    </source>
</reference>
<dbReference type="Proteomes" id="UP000298133">
    <property type="component" value="Unassembled WGS sequence"/>
</dbReference>
<evidence type="ECO:0000313" key="11">
    <source>
        <dbReference type="Proteomes" id="UP000298133"/>
    </source>
</evidence>
<dbReference type="GO" id="GO:0036104">
    <property type="term" value="P:Kdo2-lipid A biosynthetic process"/>
    <property type="evidence" value="ECO:0007669"/>
    <property type="project" value="UniProtKB-UniRule"/>
</dbReference>
<keyword evidence="5 9" id="KW-0448">Lipopolysaccharide biosynthesis</keyword>
<proteinExistence type="inferred from homology"/>
<dbReference type="GO" id="GO:0008913">
    <property type="term" value="F:Kdo2-lipid IVA acyltransferase activity"/>
    <property type="evidence" value="ECO:0007669"/>
    <property type="project" value="UniProtKB-EC"/>
</dbReference>
<dbReference type="UniPathway" id="UPA00030"/>
<keyword evidence="3 9" id="KW-0808">Transferase</keyword>
<keyword evidence="6 9" id="KW-1133">Transmembrane helix</keyword>
<comment type="pathway">
    <text evidence="9">Glycolipid biosynthesis; KDO(2)-lipid A biosynthesis; KDO(2)-lipid A from CMP-3-deoxy-D-manno-octulosonate and lipid IV(A): step 3/4.</text>
</comment>
<dbReference type="OrthoDB" id="9803456at2"/>
<sequence length="329" mass="37296">MSPPTPPSRLWSNSRVATATSKATRFHTGLLAPRCWPTWLGIGCWWLLVQLPYPLLLLLGRSIGLLIFAIPTARRHITLRNLQLCFPELDERARHRLARANFVSLGIALFETGIAWWWPRWRFMRLIELQGLEQLQALQGRGVMLLGAHFTTLEIGGAAIAASHSMDGMYRAHKNPVMDFVQARGRVSQSRNQTVVYERKDVRGTMKALKAGRTLWYGPDQDYGLRQGLFAPFFGQQAATVYATARFAEKTGAAVVPFCHYRKPWGRGYRLIVGEPLEAFPSGDDLADASRINRVLEEMIRVAPEQYLWAHKRFKNRPPGEPDVYAASR</sequence>
<dbReference type="CDD" id="cd07984">
    <property type="entry name" value="LPLAT_LABLAT-like"/>
    <property type="match status" value="1"/>
</dbReference>
<evidence type="ECO:0000256" key="4">
    <source>
        <dbReference type="ARBA" id="ARBA00022692"/>
    </source>
</evidence>
<evidence type="ECO:0000256" key="3">
    <source>
        <dbReference type="ARBA" id="ARBA00022679"/>
    </source>
</evidence>
<comment type="catalytic activity">
    <reaction evidence="9">
        <text>an alpha-Kdo-(2-&gt;4)-alpha-Kdo-(2-&gt;6)-lipid IVA + a fatty acyl-[ACP] = an alpha-Kdo-(2-&gt;4)-alpha-Kdo-(2-&gt;6)-(acyl)-lipid IVA + holo-[ACP]</text>
        <dbReference type="Rhea" id="RHEA:69396"/>
        <dbReference type="Rhea" id="RHEA-COMP:9685"/>
        <dbReference type="Rhea" id="RHEA-COMP:14125"/>
        <dbReference type="ChEBI" id="CHEBI:64479"/>
        <dbReference type="ChEBI" id="CHEBI:138651"/>
        <dbReference type="ChEBI" id="CHEBI:176429"/>
        <dbReference type="ChEBI" id="CHEBI:176430"/>
        <dbReference type="EC" id="2.3.1.241"/>
    </reaction>
</comment>
<evidence type="ECO:0000256" key="1">
    <source>
        <dbReference type="ARBA" id="ARBA00022475"/>
    </source>
</evidence>
<keyword evidence="4 9" id="KW-0812">Transmembrane</keyword>
<feature type="short sequence motif" description="HXXXXD motif" evidence="9">
    <location>
        <begin position="149"/>
        <end position="154"/>
    </location>
</feature>
<keyword evidence="7 9" id="KW-0472">Membrane</keyword>